<organism evidence="19 20">
    <name type="scientific">Fusarium austroamericanum</name>
    <dbReference type="NCBI Taxonomy" id="282268"/>
    <lineage>
        <taxon>Eukaryota</taxon>
        <taxon>Fungi</taxon>
        <taxon>Dikarya</taxon>
        <taxon>Ascomycota</taxon>
        <taxon>Pezizomycotina</taxon>
        <taxon>Sordariomycetes</taxon>
        <taxon>Hypocreomycetidae</taxon>
        <taxon>Hypocreales</taxon>
        <taxon>Nectriaceae</taxon>
        <taxon>Fusarium</taxon>
    </lineage>
</organism>
<evidence type="ECO:0000256" key="15">
    <source>
        <dbReference type="SAM" id="MobiDB-lite"/>
    </source>
</evidence>
<evidence type="ECO:0000256" key="17">
    <source>
        <dbReference type="SAM" id="SignalP"/>
    </source>
</evidence>
<feature type="disulfide bond" evidence="14">
    <location>
        <begin position="39"/>
        <end position="70"/>
    </location>
</feature>
<comment type="caution">
    <text evidence="19">The sequence shown here is derived from an EMBL/GenBank/DDBJ whole genome shotgun (WGS) entry which is preliminary data.</text>
</comment>
<protein>
    <recommendedName>
        <fullName evidence="18">CFEM domain-containing protein</fullName>
    </recommendedName>
</protein>
<keyword evidence="9 16" id="KW-1133">Transmembrane helix</keyword>
<feature type="region of interest" description="Disordered" evidence="15">
    <location>
        <begin position="386"/>
        <end position="407"/>
    </location>
</feature>
<dbReference type="Pfam" id="PF20684">
    <property type="entry name" value="Fung_rhodopsin"/>
    <property type="match status" value="1"/>
</dbReference>
<dbReference type="GO" id="GO:0005576">
    <property type="term" value="C:extracellular region"/>
    <property type="evidence" value="ECO:0007669"/>
    <property type="project" value="UniProtKB-SubCell"/>
</dbReference>
<dbReference type="Pfam" id="PF05730">
    <property type="entry name" value="CFEM"/>
    <property type="match status" value="1"/>
</dbReference>
<evidence type="ECO:0000256" key="6">
    <source>
        <dbReference type="ARBA" id="ARBA00022622"/>
    </source>
</evidence>
<evidence type="ECO:0000256" key="16">
    <source>
        <dbReference type="SAM" id="Phobius"/>
    </source>
</evidence>
<keyword evidence="8 17" id="KW-0732">Signal</keyword>
<evidence type="ECO:0000256" key="10">
    <source>
        <dbReference type="ARBA" id="ARBA00023136"/>
    </source>
</evidence>
<feature type="transmembrane region" description="Helical" evidence="16">
    <location>
        <begin position="297"/>
        <end position="315"/>
    </location>
</feature>
<feature type="binding site" description="axial binding residue" evidence="14">
    <location>
        <position position="53"/>
    </location>
    <ligand>
        <name>heme</name>
        <dbReference type="ChEBI" id="CHEBI:30413"/>
    </ligand>
    <ligandPart>
        <name>Fe</name>
        <dbReference type="ChEBI" id="CHEBI:18248"/>
    </ligandPart>
</feature>
<feature type="disulfide bond" evidence="14">
    <location>
        <begin position="35"/>
        <end position="75"/>
    </location>
</feature>
<dbReference type="Gene3D" id="3.40.50.150">
    <property type="entry name" value="Vaccinia Virus protein VP39"/>
    <property type="match status" value="1"/>
</dbReference>
<dbReference type="PANTHER" id="PTHR33048:SF143">
    <property type="entry name" value="EXTRACELLULAR MEMBRANE PROTEIN CFEM DOMAIN-CONTAINING PROTEIN-RELATED"/>
    <property type="match status" value="1"/>
</dbReference>
<dbReference type="InterPro" id="IPR029063">
    <property type="entry name" value="SAM-dependent_MTases_sf"/>
</dbReference>
<evidence type="ECO:0000256" key="14">
    <source>
        <dbReference type="PROSITE-ProRule" id="PRU01356"/>
    </source>
</evidence>
<evidence type="ECO:0000313" key="20">
    <source>
        <dbReference type="Proteomes" id="UP000537989"/>
    </source>
</evidence>
<name>A0AAN5Z797_FUSAU</name>
<evidence type="ECO:0000256" key="12">
    <source>
        <dbReference type="ARBA" id="ARBA00023288"/>
    </source>
</evidence>
<feature type="transmembrane region" description="Helical" evidence="16">
    <location>
        <begin position="180"/>
        <end position="203"/>
    </location>
</feature>
<feature type="domain" description="CFEM" evidence="18">
    <location>
        <begin position="7"/>
        <end position="118"/>
    </location>
</feature>
<dbReference type="CDD" id="cd02440">
    <property type="entry name" value="AdoMet_MTases"/>
    <property type="match status" value="1"/>
</dbReference>
<dbReference type="GO" id="GO:0046872">
    <property type="term" value="F:metal ion binding"/>
    <property type="evidence" value="ECO:0007669"/>
    <property type="project" value="UniProtKB-UniRule"/>
</dbReference>
<keyword evidence="12" id="KW-0449">Lipoprotein</keyword>
<dbReference type="InterPro" id="IPR052337">
    <property type="entry name" value="SAT4-like"/>
</dbReference>
<evidence type="ECO:0000259" key="18">
    <source>
        <dbReference type="PROSITE" id="PS52012"/>
    </source>
</evidence>
<reference evidence="19 20" key="1">
    <citation type="submission" date="2020-02" db="EMBL/GenBank/DDBJ databases">
        <title>Identification and distribution of gene clusters putatively required for synthesis of sphingolipid metabolism inhibitors in phylogenetically diverse species of the filamentous fungus Fusarium.</title>
        <authorList>
            <person name="Kim H.-S."/>
            <person name="Busman M."/>
            <person name="Brown D.W."/>
            <person name="Divon H."/>
            <person name="Uhlig S."/>
            <person name="Proctor R.H."/>
        </authorList>
    </citation>
    <scope>NUCLEOTIDE SEQUENCE [LARGE SCALE GENOMIC DNA]</scope>
    <source>
        <strain evidence="19 20">NRRL 2903</strain>
    </source>
</reference>
<evidence type="ECO:0000256" key="13">
    <source>
        <dbReference type="ARBA" id="ARBA00038359"/>
    </source>
</evidence>
<gene>
    <name evidence="19" type="ORF">FAUST_8093</name>
</gene>
<dbReference type="PROSITE" id="PS52012">
    <property type="entry name" value="CFEM"/>
    <property type="match status" value="1"/>
</dbReference>
<keyword evidence="11 14" id="KW-1015">Disulfide bond</keyword>
<feature type="transmembrane region" description="Helical" evidence="16">
    <location>
        <begin position="262"/>
        <end position="285"/>
    </location>
</feature>
<dbReference type="AlphaFoldDB" id="A0AAN5Z797"/>
<evidence type="ECO:0000313" key="19">
    <source>
        <dbReference type="EMBL" id="KAF5233549.1"/>
    </source>
</evidence>
<dbReference type="PANTHER" id="PTHR33048">
    <property type="entry name" value="PTH11-LIKE INTEGRAL MEMBRANE PROTEIN (AFU_ORTHOLOGUE AFUA_5G11245)"/>
    <property type="match status" value="1"/>
</dbReference>
<dbReference type="SUPFAM" id="SSF53335">
    <property type="entry name" value="S-adenosyl-L-methionine-dependent methyltransferases"/>
    <property type="match status" value="1"/>
</dbReference>
<evidence type="ECO:0000256" key="1">
    <source>
        <dbReference type="ARBA" id="ARBA00004141"/>
    </source>
</evidence>
<evidence type="ECO:0000256" key="4">
    <source>
        <dbReference type="ARBA" id="ARBA00010031"/>
    </source>
</evidence>
<keyword evidence="14" id="KW-0349">Heme</keyword>
<evidence type="ECO:0000256" key="11">
    <source>
        <dbReference type="ARBA" id="ARBA00023157"/>
    </source>
</evidence>
<dbReference type="InterPro" id="IPR008427">
    <property type="entry name" value="Extracellular_membr_CFEM_dom"/>
</dbReference>
<feature type="transmembrane region" description="Helical" evidence="16">
    <location>
        <begin position="215"/>
        <end position="235"/>
    </location>
</feature>
<keyword evidence="6" id="KW-0336">GPI-anchor</keyword>
<keyword evidence="10 16" id="KW-0472">Membrane</keyword>
<keyword evidence="14" id="KW-0408">Iron</keyword>
<dbReference type="SMART" id="SM00747">
    <property type="entry name" value="CFEM"/>
    <property type="match status" value="1"/>
</dbReference>
<feature type="signal peptide" evidence="17">
    <location>
        <begin position="1"/>
        <end position="20"/>
    </location>
</feature>
<dbReference type="Proteomes" id="UP000537989">
    <property type="component" value="Unassembled WGS sequence"/>
</dbReference>
<feature type="chain" id="PRO_5042842444" description="CFEM domain-containing protein" evidence="17">
    <location>
        <begin position="21"/>
        <end position="867"/>
    </location>
</feature>
<keyword evidence="6" id="KW-0325">Glycoprotein</keyword>
<keyword evidence="14" id="KW-0479">Metal-binding</keyword>
<comment type="subcellular location">
    <subcellularLocation>
        <location evidence="2">Membrane</location>
        <topology evidence="2">Lipid-anchor</topology>
        <topology evidence="2">GPI-anchor</topology>
    </subcellularLocation>
    <subcellularLocation>
        <location evidence="1">Membrane</location>
        <topology evidence="1">Multi-pass membrane protein</topology>
    </subcellularLocation>
    <subcellularLocation>
        <location evidence="3">Secreted</location>
    </subcellularLocation>
</comment>
<feature type="disulfide bond" evidence="14">
    <location>
        <begin position="49"/>
        <end position="56"/>
    </location>
</feature>
<evidence type="ECO:0000256" key="9">
    <source>
        <dbReference type="ARBA" id="ARBA00022989"/>
    </source>
</evidence>
<evidence type="ECO:0000256" key="7">
    <source>
        <dbReference type="ARBA" id="ARBA00022692"/>
    </source>
</evidence>
<keyword evidence="5" id="KW-0964">Secreted</keyword>
<comment type="similarity">
    <text evidence="13">Belongs to the SAT4 family.</text>
</comment>
<dbReference type="GO" id="GO:0098552">
    <property type="term" value="C:side of membrane"/>
    <property type="evidence" value="ECO:0007669"/>
    <property type="project" value="UniProtKB-KW"/>
</dbReference>
<evidence type="ECO:0000256" key="3">
    <source>
        <dbReference type="ARBA" id="ARBA00004613"/>
    </source>
</evidence>
<evidence type="ECO:0000256" key="5">
    <source>
        <dbReference type="ARBA" id="ARBA00022525"/>
    </source>
</evidence>
<proteinExistence type="inferred from homology"/>
<evidence type="ECO:0000256" key="8">
    <source>
        <dbReference type="ARBA" id="ARBA00022729"/>
    </source>
</evidence>
<comment type="similarity">
    <text evidence="4">Belongs to the RBT5 family.</text>
</comment>
<accession>A0AAN5Z797</accession>
<dbReference type="Pfam" id="PF13489">
    <property type="entry name" value="Methyltransf_23"/>
    <property type="match status" value="1"/>
</dbReference>
<dbReference type="InterPro" id="IPR049326">
    <property type="entry name" value="Rhodopsin_dom_fungi"/>
</dbReference>
<keyword evidence="7 16" id="KW-0812">Transmembrane</keyword>
<evidence type="ECO:0000256" key="2">
    <source>
        <dbReference type="ARBA" id="ARBA00004589"/>
    </source>
</evidence>
<sequence>MRLFRGFIALVLASSPLVLAQDSDSSAILASLPKCALKCMAVSVSNSTCDLLDAQCACRNEQLQAEIEKCVLADCTVRESLSTKNASMTLCGAPIRNRQAEILAVNDVLGTTSGIFVLQRFATKLFYKLPWGLDDLFIGLSMLMAIPCMVINSYGLTPNGMGRDIWTVTPEQVTNFGRNFYMMAMFYFTLQTFLKLAMVFFYLRIFPTRGVRRALWATVVFNCVFGVSFILIAAFQCQPISYFWTKWEHKADNMGTCLDINAITWSSGSINIALDVWILSIPLSQLKKMNLDWRKKIGVGIMFSVGIFVTIVSILRLSATIKMRAGVGANNATWEYTEFDQWSTIEVNVGIICACMPSLRVLLVRLFPTILGNSTQQQYYKYGSNAYGGPSKPGTKNRSRSRSQPLGTISQVDKTAYRSHVDPIGITCDRTYEVEFGHKDNDETELFHMKDMELNRIGASRDASRHTLSSYPDLDVTLIPESLANSLFCPAVTASVVCLELSAISVQGRITSPVKAKATLGTLSPREAMPVEASLSNRHDDLYPIDDEEVRLEADVDADNDSAIGVTDDELSTASLRSSIREYHVINGRGYHRDEKYYLPSDEHESERLDLQNHQLLLTFGGKRYFAPNAETAKRVLDIGTGTGIWAVEFADEHPHAEVFGIDIAAIQPAFVPPNCTFEIDDAEKQWTWTKPFDYIFVRLMSGSISDWDKFTRQYFANLDPGGWLEVIDPAFPAKSDDGTLKPNSPLHKWDELTVKGAEALGRPFSEAVNHETRLKAQGFINVTRKAFKWPTNTWPKDPKHKEIGLWTLANIERNLESISSFLLRQGLNMSQEEIVVFISQVRAEMRNTKVHAYWEVFVVTGQKPSL</sequence>
<keyword evidence="20" id="KW-1185">Reference proteome</keyword>
<feature type="disulfide bond" evidence="14">
    <location>
        <begin position="58"/>
        <end position="91"/>
    </location>
</feature>
<dbReference type="EMBL" id="JAAMOD010000251">
    <property type="protein sequence ID" value="KAF5233549.1"/>
    <property type="molecule type" value="Genomic_DNA"/>
</dbReference>